<sequence>MNDPQLHIPHIYEHIADTFSFTDLLSCILVSRKWYDSFIPTLYQDTITYRSLIDLRGHWKYDYSRNTFVQQALFKHAHHIQALTCHGRHSLQTFLTSNCVNLLEINYVVDSRSSNNWNLGLRHLADLITANPRLQAVSIENIHLHNKSCVNQLSQFLDFLDGHPRITNL</sequence>
<dbReference type="AlphaFoldDB" id="A0A9P5VGF5"/>
<evidence type="ECO:0000313" key="1">
    <source>
        <dbReference type="EMBL" id="KAF9321621.1"/>
    </source>
</evidence>
<proteinExistence type="predicted"/>
<evidence type="ECO:0000313" key="2">
    <source>
        <dbReference type="Proteomes" id="UP000696485"/>
    </source>
</evidence>
<name>A0A9P5VGF5_9FUNG</name>
<comment type="caution">
    <text evidence="1">The sequence shown here is derived from an EMBL/GenBank/DDBJ whole genome shotgun (WGS) entry which is preliminary data.</text>
</comment>
<protein>
    <recommendedName>
        <fullName evidence="3">F-box domain-containing protein</fullName>
    </recommendedName>
</protein>
<dbReference type="EMBL" id="JAAAUY010001615">
    <property type="protein sequence ID" value="KAF9321621.1"/>
    <property type="molecule type" value="Genomic_DNA"/>
</dbReference>
<feature type="non-terminal residue" evidence="1">
    <location>
        <position position="169"/>
    </location>
</feature>
<accession>A0A9P5VGF5</accession>
<reference evidence="1" key="1">
    <citation type="journal article" date="2020" name="Fungal Divers.">
        <title>Resolving the Mortierellaceae phylogeny through synthesis of multi-gene phylogenetics and phylogenomics.</title>
        <authorList>
            <person name="Vandepol N."/>
            <person name="Liber J."/>
            <person name="Desiro A."/>
            <person name="Na H."/>
            <person name="Kennedy M."/>
            <person name="Barry K."/>
            <person name="Grigoriev I.V."/>
            <person name="Miller A.N."/>
            <person name="O'Donnell K."/>
            <person name="Stajich J.E."/>
            <person name="Bonito G."/>
        </authorList>
    </citation>
    <scope>NUCLEOTIDE SEQUENCE</scope>
    <source>
        <strain evidence="1">NVP1</strain>
    </source>
</reference>
<keyword evidence="2" id="KW-1185">Reference proteome</keyword>
<evidence type="ECO:0008006" key="3">
    <source>
        <dbReference type="Google" id="ProtNLM"/>
    </source>
</evidence>
<organism evidence="1 2">
    <name type="scientific">Podila minutissima</name>
    <dbReference type="NCBI Taxonomy" id="64525"/>
    <lineage>
        <taxon>Eukaryota</taxon>
        <taxon>Fungi</taxon>
        <taxon>Fungi incertae sedis</taxon>
        <taxon>Mucoromycota</taxon>
        <taxon>Mortierellomycotina</taxon>
        <taxon>Mortierellomycetes</taxon>
        <taxon>Mortierellales</taxon>
        <taxon>Mortierellaceae</taxon>
        <taxon>Podila</taxon>
    </lineage>
</organism>
<dbReference type="Proteomes" id="UP000696485">
    <property type="component" value="Unassembled WGS sequence"/>
</dbReference>
<gene>
    <name evidence="1" type="ORF">BG006_002588</name>
</gene>